<reference evidence="2 3" key="1">
    <citation type="journal article" date="2019" name="Int. J. Syst. Evol. Microbiol.">
        <title>The Global Catalogue of Microorganisms (GCM) 10K type strain sequencing project: providing services to taxonomists for standard genome sequencing and annotation.</title>
        <authorList>
            <consortium name="The Broad Institute Genomics Platform"/>
            <consortium name="The Broad Institute Genome Sequencing Center for Infectious Disease"/>
            <person name="Wu L."/>
            <person name="Ma J."/>
        </authorList>
    </citation>
    <scope>NUCLEOTIDE SEQUENCE [LARGE SCALE GENOMIC DNA]</scope>
    <source>
        <strain evidence="2 3">JCM 8542</strain>
    </source>
</reference>
<evidence type="ECO:0000313" key="2">
    <source>
        <dbReference type="EMBL" id="GAA0203195.1"/>
    </source>
</evidence>
<comment type="caution">
    <text evidence="2">The sequence shown here is derived from an EMBL/GenBank/DDBJ whole genome shotgun (WGS) entry which is preliminary data.</text>
</comment>
<protein>
    <recommendedName>
        <fullName evidence="4">Prepilin-type cleavage/methylation protein</fullName>
    </recommendedName>
</protein>
<dbReference type="EMBL" id="BAAACR010000002">
    <property type="protein sequence ID" value="GAA0203195.1"/>
    <property type="molecule type" value="Genomic_DNA"/>
</dbReference>
<dbReference type="Proteomes" id="UP001500399">
    <property type="component" value="Unassembled WGS sequence"/>
</dbReference>
<gene>
    <name evidence="2" type="ORF">GCM10008919_03140</name>
</gene>
<keyword evidence="1" id="KW-0472">Membrane</keyword>
<feature type="transmembrane region" description="Helical" evidence="1">
    <location>
        <begin position="22"/>
        <end position="42"/>
    </location>
</feature>
<sequence>MCAWKIRPERNDCVRGFLLTELAVALSVFALLLTFLAFALMWSVRSFRQELADAELEQEMQIAAARIVESALLSDHIGERQRGIYEMRQWARTGAALDRYWLSDENLVLNAVTNPITGAFEGAGVHITAFSVEEDVHVPRLYHIEMRGESTVTGRTYSIATAVYLREDMGGRQR</sequence>
<keyword evidence="1" id="KW-1133">Transmembrane helix</keyword>
<evidence type="ECO:0008006" key="4">
    <source>
        <dbReference type="Google" id="ProtNLM"/>
    </source>
</evidence>
<accession>A0ABN0SW54</accession>
<evidence type="ECO:0000313" key="3">
    <source>
        <dbReference type="Proteomes" id="UP001500399"/>
    </source>
</evidence>
<organism evidence="2 3">
    <name type="scientific">Selenomonas dianae</name>
    <dbReference type="NCBI Taxonomy" id="135079"/>
    <lineage>
        <taxon>Bacteria</taxon>
        <taxon>Bacillati</taxon>
        <taxon>Bacillota</taxon>
        <taxon>Negativicutes</taxon>
        <taxon>Selenomonadales</taxon>
        <taxon>Selenomonadaceae</taxon>
        <taxon>Selenomonas</taxon>
    </lineage>
</organism>
<keyword evidence="3" id="KW-1185">Reference proteome</keyword>
<keyword evidence="1" id="KW-0812">Transmembrane</keyword>
<dbReference type="RefSeq" id="WP_304987715.1">
    <property type="nucleotide sequence ID" value="NZ_BAAACR010000002.1"/>
</dbReference>
<proteinExistence type="predicted"/>
<evidence type="ECO:0000256" key="1">
    <source>
        <dbReference type="SAM" id="Phobius"/>
    </source>
</evidence>
<name>A0ABN0SW54_9FIRM</name>